<evidence type="ECO:0000313" key="2">
    <source>
        <dbReference type="EMBL" id="CAF1256593.1"/>
    </source>
</evidence>
<dbReference type="EMBL" id="CAJNOG010000467">
    <property type="protein sequence ID" value="CAF1256593.1"/>
    <property type="molecule type" value="Genomic_DNA"/>
</dbReference>
<dbReference type="Proteomes" id="UP000663868">
    <property type="component" value="Unassembled WGS sequence"/>
</dbReference>
<dbReference type="Proteomes" id="UP000663845">
    <property type="component" value="Unassembled WGS sequence"/>
</dbReference>
<accession>A0A820GYV0</accession>
<sequence length="72" mass="8173">MASSNTRRSSSSYSDSGISVSTAGTTVNQRYACYWTNQCQGHHELDQCQDRRNQLRGKLGIYYSPVARMYND</sequence>
<comment type="caution">
    <text evidence="3">The sequence shown here is derived from an EMBL/GenBank/DDBJ whole genome shotgun (WGS) entry which is preliminary data.</text>
</comment>
<dbReference type="AlphaFoldDB" id="A0A820GYV0"/>
<dbReference type="EMBL" id="CAJOBB010013029">
    <property type="protein sequence ID" value="CAF4284716.1"/>
    <property type="molecule type" value="Genomic_DNA"/>
</dbReference>
<protein>
    <submittedName>
        <fullName evidence="3">Uncharacterized protein</fullName>
    </submittedName>
</protein>
<feature type="region of interest" description="Disordered" evidence="1">
    <location>
        <begin position="1"/>
        <end position="20"/>
    </location>
</feature>
<evidence type="ECO:0000313" key="3">
    <source>
        <dbReference type="EMBL" id="CAF4284716.1"/>
    </source>
</evidence>
<reference evidence="3" key="1">
    <citation type="submission" date="2021-02" db="EMBL/GenBank/DDBJ databases">
        <authorList>
            <person name="Nowell W R."/>
        </authorList>
    </citation>
    <scope>NUCLEOTIDE SEQUENCE</scope>
</reference>
<gene>
    <name evidence="2" type="ORF">JYZ213_LOCUS29915</name>
    <name evidence="3" type="ORF">KXQ929_LOCUS44645</name>
</gene>
<name>A0A820GYV0_9BILA</name>
<organism evidence="3 4">
    <name type="scientific">Adineta steineri</name>
    <dbReference type="NCBI Taxonomy" id="433720"/>
    <lineage>
        <taxon>Eukaryota</taxon>
        <taxon>Metazoa</taxon>
        <taxon>Spiralia</taxon>
        <taxon>Gnathifera</taxon>
        <taxon>Rotifera</taxon>
        <taxon>Eurotatoria</taxon>
        <taxon>Bdelloidea</taxon>
        <taxon>Adinetida</taxon>
        <taxon>Adinetidae</taxon>
        <taxon>Adineta</taxon>
    </lineage>
</organism>
<evidence type="ECO:0000313" key="4">
    <source>
        <dbReference type="Proteomes" id="UP000663868"/>
    </source>
</evidence>
<evidence type="ECO:0000256" key="1">
    <source>
        <dbReference type="SAM" id="MobiDB-lite"/>
    </source>
</evidence>
<proteinExistence type="predicted"/>